<proteinExistence type="inferred from homology"/>
<protein>
    <submittedName>
        <fullName evidence="4 6">LUC7</fullName>
    </submittedName>
</protein>
<feature type="coiled-coil region" evidence="2">
    <location>
        <begin position="92"/>
        <end position="170"/>
    </location>
</feature>
<evidence type="ECO:0000313" key="4">
    <source>
        <dbReference type="EMBL" id="CDS18075.1"/>
    </source>
</evidence>
<reference evidence="6" key="3">
    <citation type="submission" date="2020-10" db="UniProtKB">
        <authorList>
            <consortium name="WormBaseParasite"/>
        </authorList>
    </citation>
    <scope>IDENTIFICATION</scope>
</reference>
<dbReference type="WBParaSite" id="EgrG_000582100">
    <property type="protein sequence ID" value="EgrG_000582100"/>
    <property type="gene ID" value="EgrG_000582100"/>
</dbReference>
<gene>
    <name evidence="6" type="primary">EGR_03691</name>
    <name evidence="4" type="ORF">EgrG_000582100</name>
</gene>
<feature type="compositionally biased region" description="Basic residues" evidence="3">
    <location>
        <begin position="276"/>
        <end position="304"/>
    </location>
</feature>
<dbReference type="AlphaFoldDB" id="A0A068WE96"/>
<name>A0A068WE96_ECHGR</name>
<evidence type="ECO:0000313" key="6">
    <source>
        <dbReference type="WBParaSite" id="EgrG_000582100"/>
    </source>
</evidence>
<dbReference type="Proteomes" id="UP000492820">
    <property type="component" value="Unassembled WGS sequence"/>
</dbReference>
<dbReference type="GO" id="GO:0003729">
    <property type="term" value="F:mRNA binding"/>
    <property type="evidence" value="ECO:0007669"/>
    <property type="project" value="InterPro"/>
</dbReference>
<evidence type="ECO:0000313" key="5">
    <source>
        <dbReference type="Proteomes" id="UP000492820"/>
    </source>
</evidence>
<dbReference type="GO" id="GO:0005685">
    <property type="term" value="C:U1 snRNP"/>
    <property type="evidence" value="ECO:0007669"/>
    <property type="project" value="InterPro"/>
</dbReference>
<dbReference type="EMBL" id="LK028578">
    <property type="protein sequence ID" value="CDS18075.1"/>
    <property type="molecule type" value="Genomic_DNA"/>
</dbReference>
<evidence type="ECO:0000256" key="2">
    <source>
        <dbReference type="SAM" id="Coils"/>
    </source>
</evidence>
<organism evidence="4">
    <name type="scientific">Echinococcus granulosus</name>
    <name type="common">Hydatid tapeworm</name>
    <dbReference type="NCBI Taxonomy" id="6210"/>
    <lineage>
        <taxon>Eukaryota</taxon>
        <taxon>Metazoa</taxon>
        <taxon>Spiralia</taxon>
        <taxon>Lophotrochozoa</taxon>
        <taxon>Platyhelminthes</taxon>
        <taxon>Cestoda</taxon>
        <taxon>Eucestoda</taxon>
        <taxon>Cyclophyllidea</taxon>
        <taxon>Taeniidae</taxon>
        <taxon>Echinococcus</taxon>
        <taxon>Echinococcus granulosus group</taxon>
    </lineage>
</organism>
<dbReference type="Pfam" id="PF03194">
    <property type="entry name" value="LUC7"/>
    <property type="match status" value="1"/>
</dbReference>
<evidence type="ECO:0000256" key="1">
    <source>
        <dbReference type="ARBA" id="ARBA00005655"/>
    </source>
</evidence>
<reference evidence="4" key="2">
    <citation type="submission" date="2014-06" db="EMBL/GenBank/DDBJ databases">
        <authorList>
            <person name="Aslett M."/>
        </authorList>
    </citation>
    <scope>NUCLEOTIDE SEQUENCE</scope>
</reference>
<reference evidence="4 5" key="1">
    <citation type="journal article" date="2013" name="Nature">
        <title>The genomes of four tapeworm species reveal adaptations to parasitism.</title>
        <authorList>
            <person name="Tsai I.J."/>
            <person name="Zarowiecki M."/>
            <person name="Holroyd N."/>
            <person name="Garciarrubio A."/>
            <person name="Sanchez-Flores A."/>
            <person name="Brooks K.L."/>
            <person name="Tracey A."/>
            <person name="Bobes R.J."/>
            <person name="Fragoso G."/>
            <person name="Sciutto E."/>
            <person name="Aslett M."/>
            <person name="Beasley H."/>
            <person name="Bennett H.M."/>
            <person name="Cai J."/>
            <person name="Camicia F."/>
            <person name="Clark R."/>
            <person name="Cucher M."/>
            <person name="De Silva N."/>
            <person name="Day T.A."/>
            <person name="Deplazes P."/>
            <person name="Estrada K."/>
            <person name="Fernandez C."/>
            <person name="Holland P.W."/>
            <person name="Hou J."/>
            <person name="Hu S."/>
            <person name="Huckvale T."/>
            <person name="Hung S.S."/>
            <person name="Kamenetzky L."/>
            <person name="Keane J.A."/>
            <person name="Kiss F."/>
            <person name="Koziol U."/>
            <person name="Lambert O."/>
            <person name="Liu K."/>
            <person name="Luo X."/>
            <person name="Luo Y."/>
            <person name="Macchiaroli N."/>
            <person name="Nichol S."/>
            <person name="Paps J."/>
            <person name="Parkinson J."/>
            <person name="Pouchkina-Stantcheva N."/>
            <person name="Riddiford N."/>
            <person name="Rosenzvit M."/>
            <person name="Salinas G."/>
            <person name="Wasmuth J.D."/>
            <person name="Zamanian M."/>
            <person name="Zheng Y."/>
            <person name="Cai X."/>
            <person name="Soberon X."/>
            <person name="Olson P.D."/>
            <person name="Laclette J.P."/>
            <person name="Brehm K."/>
            <person name="Berriman M."/>
            <person name="Garciarrubio A."/>
            <person name="Bobes R.J."/>
            <person name="Fragoso G."/>
            <person name="Sanchez-Flores A."/>
            <person name="Estrada K."/>
            <person name="Cevallos M.A."/>
            <person name="Morett E."/>
            <person name="Gonzalez V."/>
            <person name="Portillo T."/>
            <person name="Ochoa-Leyva A."/>
            <person name="Jose M.V."/>
            <person name="Sciutto E."/>
            <person name="Landa A."/>
            <person name="Jimenez L."/>
            <person name="Valdes V."/>
            <person name="Carrero J.C."/>
            <person name="Larralde C."/>
            <person name="Morales-Montor J."/>
            <person name="Limon-Lason J."/>
            <person name="Soberon X."/>
            <person name="Laclette J.P."/>
        </authorList>
    </citation>
    <scope>NUCLEOTIDE SEQUENCE [LARGE SCALE GENOMIC DNA]</scope>
</reference>
<sequence>MSATDQVRSLLDELMGAARDGGEKHIEFDDPRVCKSFLLDCCPHEILAGTRMDLGECPYSHEVGLKSDYRREAAKRPYYYEIDALRHLEAFIAESNRRTEHAKAKLKETQEELTEEAAVQVEKINKLSEEIGTTLAKAEQKGHEGHVEESLELMKRVEELNAEKAKHEADLRNAIPVSTYQQQKLRVCDVCSAYLGVHDNDRRLADHFGGKLHLGFITIREKLEALRKYVEENDLVRKQREDASLPRREPRRDSRDRERERDRSRDWDRDRERSRERRRRRSRSRSHSRSRRHDRHHRSNGSRRHRDDSRERRHRQKSSRAYDD</sequence>
<keyword evidence="2" id="KW-0175">Coiled coil</keyword>
<accession>A0A068WE96</accession>
<feature type="region of interest" description="Disordered" evidence="3">
    <location>
        <begin position="241"/>
        <end position="324"/>
    </location>
</feature>
<dbReference type="PANTHER" id="PTHR12375">
    <property type="entry name" value="RNA-BINDING PROTEIN LUC7-RELATED"/>
    <property type="match status" value="1"/>
</dbReference>
<evidence type="ECO:0000256" key="3">
    <source>
        <dbReference type="SAM" id="MobiDB-lite"/>
    </source>
</evidence>
<dbReference type="InterPro" id="IPR004882">
    <property type="entry name" value="Luc7-rel"/>
</dbReference>
<feature type="compositionally biased region" description="Basic and acidic residues" evidence="3">
    <location>
        <begin position="241"/>
        <end position="275"/>
    </location>
</feature>
<dbReference type="GO" id="GO:0006376">
    <property type="term" value="P:mRNA splice site recognition"/>
    <property type="evidence" value="ECO:0007669"/>
    <property type="project" value="InterPro"/>
</dbReference>
<dbReference type="OrthoDB" id="153872at2759"/>
<comment type="similarity">
    <text evidence="1">Belongs to the Luc7 family.</text>
</comment>